<dbReference type="InterPro" id="IPR025668">
    <property type="entry name" value="Tnp_DDE_dom"/>
</dbReference>
<feature type="non-terminal residue" evidence="3">
    <location>
        <position position="1"/>
    </location>
</feature>
<feature type="domain" description="Transposase DDE" evidence="2">
    <location>
        <begin position="61"/>
        <end position="139"/>
    </location>
</feature>
<reference evidence="3 4" key="1">
    <citation type="submission" date="2016-10" db="EMBL/GenBank/DDBJ databases">
        <authorList>
            <person name="de Groot N.N."/>
        </authorList>
    </citation>
    <scope>NUCLEOTIDE SEQUENCE [LARGE SCALE GENOMIC DNA]</scope>
    <source>
        <strain evidence="3 4">DSM 1801</strain>
    </source>
</reference>
<dbReference type="Pfam" id="PF13751">
    <property type="entry name" value="DDE_Tnp_1_6"/>
    <property type="match status" value="1"/>
</dbReference>
<dbReference type="PANTHER" id="PTHR33408">
    <property type="entry name" value="TRANSPOSASE"/>
    <property type="match status" value="1"/>
</dbReference>
<dbReference type="PANTHER" id="PTHR33408:SF2">
    <property type="entry name" value="TRANSPOSASE DDE DOMAIN-CONTAINING PROTEIN"/>
    <property type="match status" value="1"/>
</dbReference>
<evidence type="ECO:0000313" key="4">
    <source>
        <dbReference type="Proteomes" id="UP000199800"/>
    </source>
</evidence>
<dbReference type="AlphaFoldDB" id="A0A1I0EEG7"/>
<proteinExistence type="predicted"/>
<organism evidence="3 4">
    <name type="scientific">[Clostridium] polysaccharolyticum</name>
    <dbReference type="NCBI Taxonomy" id="29364"/>
    <lineage>
        <taxon>Bacteria</taxon>
        <taxon>Bacillati</taxon>
        <taxon>Bacillota</taxon>
        <taxon>Clostridia</taxon>
        <taxon>Lachnospirales</taxon>
        <taxon>Lachnospiraceae</taxon>
    </lineage>
</organism>
<name>A0A1I0EEG7_9FIRM</name>
<dbReference type="Proteomes" id="UP000199800">
    <property type="component" value="Unassembled WGS sequence"/>
</dbReference>
<evidence type="ECO:0000313" key="3">
    <source>
        <dbReference type="EMBL" id="SET43744.1"/>
    </source>
</evidence>
<feature type="transmembrane region" description="Helical" evidence="1">
    <location>
        <begin position="149"/>
        <end position="170"/>
    </location>
</feature>
<gene>
    <name evidence="3" type="ORF">SAMN04487772_12048</name>
</gene>
<keyword evidence="1" id="KW-0812">Transmembrane</keyword>
<evidence type="ECO:0000256" key="1">
    <source>
        <dbReference type="SAM" id="Phobius"/>
    </source>
</evidence>
<evidence type="ECO:0000259" key="2">
    <source>
        <dbReference type="Pfam" id="PF13751"/>
    </source>
</evidence>
<accession>A0A1I0EEG7</accession>
<protein>
    <submittedName>
        <fullName evidence="3">Transposase DDE domain-containing protein</fullName>
    </submittedName>
</protein>
<sequence length="231" mass="26886">KYPTADAGYGSYNNYIYCEQHGMEKYMKFPMFKKETSDKKYHEDPFRSVNFKVDNEGSLRCPNDKKFNFAYRRYVRGNQYGRQEEVYTCEDCRGCPYATQCKKTDKNRTIRVNRELTIMHKEVIQNLESIHGALLRMNKFKKGLRKNDFSFFHSPFFLYSNTFGFFMAYLNASANPLQKSFTACVNPLGAITSSILSTLISIDIVLLFLFGTCPYYFSTNTLTTEPTAYPT</sequence>
<dbReference type="EMBL" id="FOHN01000020">
    <property type="protein sequence ID" value="SET43744.1"/>
    <property type="molecule type" value="Genomic_DNA"/>
</dbReference>
<feature type="transmembrane region" description="Helical" evidence="1">
    <location>
        <begin position="190"/>
        <end position="210"/>
    </location>
</feature>
<keyword evidence="4" id="KW-1185">Reference proteome</keyword>
<keyword evidence="1" id="KW-0472">Membrane</keyword>
<keyword evidence="1" id="KW-1133">Transmembrane helix</keyword>